<evidence type="ECO:0000313" key="3">
    <source>
        <dbReference type="Proteomes" id="UP000755104"/>
    </source>
</evidence>
<dbReference type="PROSITE" id="PS50995">
    <property type="entry name" value="HTH_MARR_2"/>
    <property type="match status" value="1"/>
</dbReference>
<evidence type="ECO:0000259" key="1">
    <source>
        <dbReference type="PROSITE" id="PS50995"/>
    </source>
</evidence>
<dbReference type="PANTHER" id="PTHR33164:SF43">
    <property type="entry name" value="HTH-TYPE TRANSCRIPTIONAL REPRESSOR YETL"/>
    <property type="match status" value="1"/>
</dbReference>
<reference evidence="2 3" key="1">
    <citation type="submission" date="2021-08" db="EMBL/GenBank/DDBJ databases">
        <title>Comparative Genomics Analysis of the Genus Qipengyuania Reveals Extensive Genetic Diversity and Metabolic Versatility, Including the Description of Fifteen Novel Species.</title>
        <authorList>
            <person name="Liu Y."/>
        </authorList>
    </citation>
    <scope>NUCLEOTIDE SEQUENCE [LARGE SCALE GENOMIC DNA]</scope>
    <source>
        <strain evidence="2 3">6D47A</strain>
    </source>
</reference>
<name>A0ABS7J2R8_9SPHN</name>
<dbReference type="EMBL" id="JAIGNO010000002">
    <property type="protein sequence ID" value="MBX7481616.1"/>
    <property type="molecule type" value="Genomic_DNA"/>
</dbReference>
<comment type="caution">
    <text evidence="2">The sequence shown here is derived from an EMBL/GenBank/DDBJ whole genome shotgun (WGS) entry which is preliminary data.</text>
</comment>
<protein>
    <submittedName>
        <fullName evidence="2">MarR family transcriptional regulator</fullName>
    </submittedName>
</protein>
<organism evidence="2 3">
    <name type="scientific">Qipengyuania qiaonensis</name>
    <dbReference type="NCBI Taxonomy" id="2867240"/>
    <lineage>
        <taxon>Bacteria</taxon>
        <taxon>Pseudomonadati</taxon>
        <taxon>Pseudomonadota</taxon>
        <taxon>Alphaproteobacteria</taxon>
        <taxon>Sphingomonadales</taxon>
        <taxon>Erythrobacteraceae</taxon>
        <taxon>Qipengyuania</taxon>
    </lineage>
</organism>
<sequence>MKRNASIDTPLFQVLTEIGIIAQLSGALFNKVLPEGLHVSHFAILNHLARIGDGQTPLQIAGAMQVAKGTMTHSLGVLERRGLVVLEPHPDDRRSKRVMLTDAGRAFRIAAVDILAQAMGGFSSEIDEADLGLLVPKLAELRKVLDANR</sequence>
<dbReference type="CDD" id="cd00090">
    <property type="entry name" value="HTH_ARSR"/>
    <property type="match status" value="1"/>
</dbReference>
<dbReference type="InterPro" id="IPR039422">
    <property type="entry name" value="MarR/SlyA-like"/>
</dbReference>
<feature type="domain" description="HTH marR-type" evidence="1">
    <location>
        <begin position="8"/>
        <end position="140"/>
    </location>
</feature>
<keyword evidence="3" id="KW-1185">Reference proteome</keyword>
<gene>
    <name evidence="2" type="ORF">K3174_03680</name>
</gene>
<dbReference type="Gene3D" id="1.10.10.10">
    <property type="entry name" value="Winged helix-like DNA-binding domain superfamily/Winged helix DNA-binding domain"/>
    <property type="match status" value="1"/>
</dbReference>
<dbReference type="SMART" id="SM00347">
    <property type="entry name" value="HTH_MARR"/>
    <property type="match status" value="1"/>
</dbReference>
<dbReference type="PANTHER" id="PTHR33164">
    <property type="entry name" value="TRANSCRIPTIONAL REGULATOR, MARR FAMILY"/>
    <property type="match status" value="1"/>
</dbReference>
<accession>A0ABS7J2R8</accession>
<dbReference type="PRINTS" id="PR00598">
    <property type="entry name" value="HTHMARR"/>
</dbReference>
<dbReference type="Pfam" id="PF12802">
    <property type="entry name" value="MarR_2"/>
    <property type="match status" value="1"/>
</dbReference>
<dbReference type="InterPro" id="IPR036388">
    <property type="entry name" value="WH-like_DNA-bd_sf"/>
</dbReference>
<dbReference type="SUPFAM" id="SSF46785">
    <property type="entry name" value="Winged helix' DNA-binding domain"/>
    <property type="match status" value="1"/>
</dbReference>
<evidence type="ECO:0000313" key="2">
    <source>
        <dbReference type="EMBL" id="MBX7481616.1"/>
    </source>
</evidence>
<dbReference type="InterPro" id="IPR000835">
    <property type="entry name" value="HTH_MarR-typ"/>
</dbReference>
<dbReference type="Proteomes" id="UP000755104">
    <property type="component" value="Unassembled WGS sequence"/>
</dbReference>
<dbReference type="InterPro" id="IPR036390">
    <property type="entry name" value="WH_DNA-bd_sf"/>
</dbReference>
<dbReference type="RefSeq" id="WP_221555637.1">
    <property type="nucleotide sequence ID" value="NZ_JAIGNO010000002.1"/>
</dbReference>
<proteinExistence type="predicted"/>
<dbReference type="InterPro" id="IPR011991">
    <property type="entry name" value="ArsR-like_HTH"/>
</dbReference>